<evidence type="ECO:0000256" key="6">
    <source>
        <dbReference type="SAM" id="Phobius"/>
    </source>
</evidence>
<comment type="caution">
    <text evidence="7">The sequence shown here is derived from an EMBL/GenBank/DDBJ whole genome shotgun (WGS) entry which is preliminary data.</text>
</comment>
<keyword evidence="2" id="KW-0813">Transport</keyword>
<evidence type="ECO:0008006" key="9">
    <source>
        <dbReference type="Google" id="ProtNLM"/>
    </source>
</evidence>
<dbReference type="Gene3D" id="1.20.1250.20">
    <property type="entry name" value="MFS general substrate transporter like domains"/>
    <property type="match status" value="1"/>
</dbReference>
<dbReference type="Proteomes" id="UP001194468">
    <property type="component" value="Unassembled WGS sequence"/>
</dbReference>
<dbReference type="EMBL" id="WHUW01000009">
    <property type="protein sequence ID" value="KAF8442384.1"/>
    <property type="molecule type" value="Genomic_DNA"/>
</dbReference>
<evidence type="ECO:0000256" key="2">
    <source>
        <dbReference type="ARBA" id="ARBA00022448"/>
    </source>
</evidence>
<sequence>MDFLTLIAEPFSSMYIVSFINQEKTIARSVIIQALSNLFFFTQALTAWHWGQLSDSMGRRPLVLLGLFGLSVFNFAFGLSRTLARSIIRDVLKPVYRWHSQWQHWVMKSMLGDPDDTNMAQVFTLVLPISRIGGTIAPLYGGALEKPQERWPHVFQGEFWATYSYFLPSLVSGCFVDIFNLYNIHEGVVAFESRQN</sequence>
<evidence type="ECO:0000256" key="4">
    <source>
        <dbReference type="ARBA" id="ARBA00022989"/>
    </source>
</evidence>
<keyword evidence="4 6" id="KW-1133">Transmembrane helix</keyword>
<dbReference type="PANTHER" id="PTHR23504:SF15">
    <property type="entry name" value="MAJOR FACILITATOR SUPERFAMILY (MFS) PROFILE DOMAIN-CONTAINING PROTEIN"/>
    <property type="match status" value="1"/>
</dbReference>
<keyword evidence="8" id="KW-1185">Reference proteome</keyword>
<organism evidence="7 8">
    <name type="scientific">Boletus edulis BED1</name>
    <dbReference type="NCBI Taxonomy" id="1328754"/>
    <lineage>
        <taxon>Eukaryota</taxon>
        <taxon>Fungi</taxon>
        <taxon>Dikarya</taxon>
        <taxon>Basidiomycota</taxon>
        <taxon>Agaricomycotina</taxon>
        <taxon>Agaricomycetes</taxon>
        <taxon>Agaricomycetidae</taxon>
        <taxon>Boletales</taxon>
        <taxon>Boletineae</taxon>
        <taxon>Boletaceae</taxon>
        <taxon>Boletoideae</taxon>
        <taxon>Boletus</taxon>
    </lineage>
</organism>
<comment type="subcellular location">
    <subcellularLocation>
        <location evidence="1">Membrane</location>
        <topology evidence="1">Multi-pass membrane protein</topology>
    </subcellularLocation>
</comment>
<dbReference type="GO" id="GO:0016020">
    <property type="term" value="C:membrane"/>
    <property type="evidence" value="ECO:0007669"/>
    <property type="project" value="UniProtKB-SubCell"/>
</dbReference>
<name>A0AAD4BXM1_BOLED</name>
<keyword evidence="3 6" id="KW-0812">Transmembrane</keyword>
<dbReference type="AlphaFoldDB" id="A0AAD4BXM1"/>
<evidence type="ECO:0000313" key="7">
    <source>
        <dbReference type="EMBL" id="KAF8442384.1"/>
    </source>
</evidence>
<evidence type="ECO:0000256" key="5">
    <source>
        <dbReference type="ARBA" id="ARBA00023136"/>
    </source>
</evidence>
<keyword evidence="5 6" id="KW-0472">Membrane</keyword>
<feature type="transmembrane region" description="Helical" evidence="6">
    <location>
        <begin position="30"/>
        <end position="50"/>
    </location>
</feature>
<proteinExistence type="predicted"/>
<evidence type="ECO:0000256" key="3">
    <source>
        <dbReference type="ARBA" id="ARBA00022692"/>
    </source>
</evidence>
<reference evidence="7" key="2">
    <citation type="journal article" date="2020" name="Nat. Commun.">
        <title>Large-scale genome sequencing of mycorrhizal fungi provides insights into the early evolution of symbiotic traits.</title>
        <authorList>
            <person name="Miyauchi S."/>
            <person name="Kiss E."/>
            <person name="Kuo A."/>
            <person name="Drula E."/>
            <person name="Kohler A."/>
            <person name="Sanchez-Garcia M."/>
            <person name="Morin E."/>
            <person name="Andreopoulos B."/>
            <person name="Barry K.W."/>
            <person name="Bonito G."/>
            <person name="Buee M."/>
            <person name="Carver A."/>
            <person name="Chen C."/>
            <person name="Cichocki N."/>
            <person name="Clum A."/>
            <person name="Culley D."/>
            <person name="Crous P.W."/>
            <person name="Fauchery L."/>
            <person name="Girlanda M."/>
            <person name="Hayes R.D."/>
            <person name="Keri Z."/>
            <person name="LaButti K."/>
            <person name="Lipzen A."/>
            <person name="Lombard V."/>
            <person name="Magnuson J."/>
            <person name="Maillard F."/>
            <person name="Murat C."/>
            <person name="Nolan M."/>
            <person name="Ohm R.A."/>
            <person name="Pangilinan J."/>
            <person name="Pereira M.F."/>
            <person name="Perotto S."/>
            <person name="Peter M."/>
            <person name="Pfister S."/>
            <person name="Riley R."/>
            <person name="Sitrit Y."/>
            <person name="Stielow J.B."/>
            <person name="Szollosi G."/>
            <person name="Zifcakova L."/>
            <person name="Stursova M."/>
            <person name="Spatafora J.W."/>
            <person name="Tedersoo L."/>
            <person name="Vaario L.M."/>
            <person name="Yamada A."/>
            <person name="Yan M."/>
            <person name="Wang P."/>
            <person name="Xu J."/>
            <person name="Bruns T."/>
            <person name="Baldrian P."/>
            <person name="Vilgalys R."/>
            <person name="Dunand C."/>
            <person name="Henrissat B."/>
            <person name="Grigoriev I.V."/>
            <person name="Hibbett D."/>
            <person name="Nagy L.G."/>
            <person name="Martin F.M."/>
        </authorList>
    </citation>
    <scope>NUCLEOTIDE SEQUENCE</scope>
    <source>
        <strain evidence="7">BED1</strain>
    </source>
</reference>
<protein>
    <recommendedName>
        <fullName evidence="9">Major facilitator superfamily (MFS) profile domain-containing protein</fullName>
    </recommendedName>
</protein>
<reference evidence="7" key="1">
    <citation type="submission" date="2019-10" db="EMBL/GenBank/DDBJ databases">
        <authorList>
            <consortium name="DOE Joint Genome Institute"/>
            <person name="Kuo A."/>
            <person name="Miyauchi S."/>
            <person name="Kiss E."/>
            <person name="Drula E."/>
            <person name="Kohler A."/>
            <person name="Sanchez-Garcia M."/>
            <person name="Andreopoulos B."/>
            <person name="Barry K.W."/>
            <person name="Bonito G."/>
            <person name="Buee M."/>
            <person name="Carver A."/>
            <person name="Chen C."/>
            <person name="Cichocki N."/>
            <person name="Clum A."/>
            <person name="Culley D."/>
            <person name="Crous P.W."/>
            <person name="Fauchery L."/>
            <person name="Girlanda M."/>
            <person name="Hayes R."/>
            <person name="Keri Z."/>
            <person name="LaButti K."/>
            <person name="Lipzen A."/>
            <person name="Lombard V."/>
            <person name="Magnuson J."/>
            <person name="Maillard F."/>
            <person name="Morin E."/>
            <person name="Murat C."/>
            <person name="Nolan M."/>
            <person name="Ohm R."/>
            <person name="Pangilinan J."/>
            <person name="Pereira M."/>
            <person name="Perotto S."/>
            <person name="Peter M."/>
            <person name="Riley R."/>
            <person name="Sitrit Y."/>
            <person name="Stielow B."/>
            <person name="Szollosi G."/>
            <person name="Zifcakova L."/>
            <person name="Stursova M."/>
            <person name="Spatafora J.W."/>
            <person name="Tedersoo L."/>
            <person name="Vaario L.-M."/>
            <person name="Yamada A."/>
            <person name="Yan M."/>
            <person name="Wang P."/>
            <person name="Xu J."/>
            <person name="Bruns T."/>
            <person name="Baldrian P."/>
            <person name="Vilgalys R."/>
            <person name="Henrissat B."/>
            <person name="Grigoriev I.V."/>
            <person name="Hibbett D."/>
            <person name="Nagy L.G."/>
            <person name="Martin F.M."/>
        </authorList>
    </citation>
    <scope>NUCLEOTIDE SEQUENCE</scope>
    <source>
        <strain evidence="7">BED1</strain>
    </source>
</reference>
<dbReference type="PANTHER" id="PTHR23504">
    <property type="entry name" value="MAJOR FACILITATOR SUPERFAMILY DOMAIN-CONTAINING PROTEIN 10"/>
    <property type="match status" value="1"/>
</dbReference>
<dbReference type="InterPro" id="IPR036259">
    <property type="entry name" value="MFS_trans_sf"/>
</dbReference>
<feature type="transmembrane region" description="Helical" evidence="6">
    <location>
        <begin position="62"/>
        <end position="79"/>
    </location>
</feature>
<gene>
    <name evidence="7" type="ORF">L210DRAFT_3644499</name>
</gene>
<dbReference type="SUPFAM" id="SSF103473">
    <property type="entry name" value="MFS general substrate transporter"/>
    <property type="match status" value="1"/>
</dbReference>
<evidence type="ECO:0000313" key="8">
    <source>
        <dbReference type="Proteomes" id="UP001194468"/>
    </source>
</evidence>
<accession>A0AAD4BXM1</accession>
<evidence type="ECO:0000256" key="1">
    <source>
        <dbReference type="ARBA" id="ARBA00004141"/>
    </source>
</evidence>